<comment type="similarity">
    <text evidence="1">Belongs to the SNF7 family.</text>
</comment>
<gene>
    <name evidence="7" type="primary">LOC107224020</name>
</gene>
<name>A0A6J0BZ34_NEOLC</name>
<accession>A0A6J0BZ34</accession>
<dbReference type="Gene3D" id="6.10.250.1710">
    <property type="match status" value="1"/>
</dbReference>
<dbReference type="Proteomes" id="UP000829291">
    <property type="component" value="Chromosome 3"/>
</dbReference>
<dbReference type="CTD" id="39964"/>
<evidence type="ECO:0000256" key="4">
    <source>
        <dbReference type="SAM" id="Coils"/>
    </source>
</evidence>
<dbReference type="GO" id="GO:0032511">
    <property type="term" value="P:late endosome to vacuole transport via multivesicular body sorting pathway"/>
    <property type="evidence" value="ECO:0007669"/>
    <property type="project" value="TreeGrafter"/>
</dbReference>
<keyword evidence="2 4" id="KW-0175">Coiled coil</keyword>
<organism evidence="7">
    <name type="scientific">Neodiprion lecontei</name>
    <name type="common">Redheaded pine sawfly</name>
    <dbReference type="NCBI Taxonomy" id="441921"/>
    <lineage>
        <taxon>Eukaryota</taxon>
        <taxon>Metazoa</taxon>
        <taxon>Ecdysozoa</taxon>
        <taxon>Arthropoda</taxon>
        <taxon>Hexapoda</taxon>
        <taxon>Insecta</taxon>
        <taxon>Pterygota</taxon>
        <taxon>Neoptera</taxon>
        <taxon>Endopterygota</taxon>
        <taxon>Hymenoptera</taxon>
        <taxon>Tenthredinoidea</taxon>
        <taxon>Diprionidae</taxon>
        <taxon>Diprioninae</taxon>
        <taxon>Neodiprion</taxon>
    </lineage>
</organism>
<keyword evidence="6" id="KW-1185">Reference proteome</keyword>
<dbReference type="GeneID" id="107224020"/>
<proteinExistence type="inferred from homology"/>
<feature type="region of interest" description="Disordered" evidence="5">
    <location>
        <begin position="188"/>
        <end position="207"/>
    </location>
</feature>
<dbReference type="KEGG" id="nlo:107224020"/>
<dbReference type="Gene3D" id="1.10.287.1060">
    <property type="entry name" value="ESAT-6-like"/>
    <property type="match status" value="1"/>
</dbReference>
<dbReference type="Pfam" id="PF03357">
    <property type="entry name" value="Snf7"/>
    <property type="match status" value="1"/>
</dbReference>
<dbReference type="GO" id="GO:0005771">
    <property type="term" value="C:multivesicular body"/>
    <property type="evidence" value="ECO:0007669"/>
    <property type="project" value="TreeGrafter"/>
</dbReference>
<evidence type="ECO:0000256" key="2">
    <source>
        <dbReference type="ARBA" id="ARBA00023054"/>
    </source>
</evidence>
<feature type="coiled-coil region" evidence="4">
    <location>
        <begin position="21"/>
        <end position="92"/>
    </location>
</feature>
<dbReference type="PANTHER" id="PTHR22761">
    <property type="entry name" value="CHARGED MULTIVESICULAR BODY PROTEIN"/>
    <property type="match status" value="1"/>
</dbReference>
<evidence type="ECO:0000256" key="5">
    <source>
        <dbReference type="SAM" id="MobiDB-lite"/>
    </source>
</evidence>
<evidence type="ECO:0000313" key="6">
    <source>
        <dbReference type="Proteomes" id="UP000829291"/>
    </source>
</evidence>
<dbReference type="OrthoDB" id="3973241at2759"/>
<reference evidence="7" key="1">
    <citation type="submission" date="2025-08" db="UniProtKB">
        <authorList>
            <consortium name="RefSeq"/>
        </authorList>
    </citation>
    <scope>IDENTIFICATION</scope>
    <source>
        <tissue evidence="7">Thorax and Abdomen</tissue>
    </source>
</reference>
<feature type="region of interest" description="Disordered" evidence="5">
    <location>
        <begin position="1"/>
        <end position="20"/>
    </location>
</feature>
<sequence>MNRLFGRAKPKEPPASITDCIAGVDSRADSAEKKIARLDAELKKYKDQMAKMREGPAKNAVKAKALRVLKQRKMYESQVDNLRQQAFNMEQANYATQTLKDTQSTVVAMKQGVKQMQKEFKHINIDDIEDMQDDLADMLSQADEVHEAMGRSYGMPEIDDDELAAELDALGDEIALDDDTSYLDDAIKAPNAPIKEPGTDSVRNKDGVLVDEFGLPQIPAS</sequence>
<evidence type="ECO:0000256" key="3">
    <source>
        <dbReference type="ARBA" id="ARBA00041078"/>
    </source>
</evidence>
<dbReference type="InterPro" id="IPR005024">
    <property type="entry name" value="Snf7_fam"/>
</dbReference>
<dbReference type="AlphaFoldDB" id="A0A6J0BZ34"/>
<evidence type="ECO:0000313" key="7">
    <source>
        <dbReference type="RefSeq" id="XP_015519408.1"/>
    </source>
</evidence>
<evidence type="ECO:0000256" key="1">
    <source>
        <dbReference type="ARBA" id="ARBA00006190"/>
    </source>
</evidence>
<dbReference type="GO" id="GO:0006900">
    <property type="term" value="P:vesicle budding from membrane"/>
    <property type="evidence" value="ECO:0007669"/>
    <property type="project" value="TreeGrafter"/>
</dbReference>
<dbReference type="PANTHER" id="PTHR22761:SF12">
    <property type="entry name" value="CHARGED MULTIVESICULAR BODY PROTEIN 5"/>
    <property type="match status" value="1"/>
</dbReference>
<dbReference type="InParanoid" id="A0A6J0BZ34"/>
<protein>
    <recommendedName>
        <fullName evidence="3">Charged multivesicular body protein 5</fullName>
    </recommendedName>
</protein>
<dbReference type="FunCoup" id="A0A6J0BZ34">
    <property type="interactions" value="2002"/>
</dbReference>
<dbReference type="RefSeq" id="XP_015519408.1">
    <property type="nucleotide sequence ID" value="XM_015663922.2"/>
</dbReference>